<evidence type="ECO:0000313" key="2">
    <source>
        <dbReference type="EMBL" id="ABC29557.1"/>
    </source>
</evidence>
<dbReference type="SUPFAM" id="SSF54001">
    <property type="entry name" value="Cysteine proteinases"/>
    <property type="match status" value="1"/>
</dbReference>
<dbReference type="InterPro" id="IPR002931">
    <property type="entry name" value="Transglutaminase-like"/>
</dbReference>
<dbReference type="AlphaFoldDB" id="Q2SIG7"/>
<proteinExistence type="predicted"/>
<dbReference type="GO" id="GO:0008233">
    <property type="term" value="F:peptidase activity"/>
    <property type="evidence" value="ECO:0007669"/>
    <property type="project" value="UniProtKB-KW"/>
</dbReference>
<dbReference type="RefSeq" id="WP_011396626.1">
    <property type="nucleotide sequence ID" value="NC_007645.1"/>
</dbReference>
<gene>
    <name evidence="2" type="ordered locus">HCH_02774</name>
</gene>
<dbReference type="SMART" id="SM00460">
    <property type="entry name" value="TGc"/>
    <property type="match status" value="1"/>
</dbReference>
<keyword evidence="2" id="KW-0378">Hydrolase</keyword>
<keyword evidence="3" id="KW-1185">Reference proteome</keyword>
<dbReference type="STRING" id="349521.HCH_02774"/>
<dbReference type="EMBL" id="CP000155">
    <property type="protein sequence ID" value="ABC29557.1"/>
    <property type="molecule type" value="Genomic_DNA"/>
</dbReference>
<sequence length="302" mass="34057">MTQTRFIAVVILPVALALCLGLGAWNGVTLYRQVTAHMASLSSPTKKLIRFQFVVKNKGQAFAKDLSIHLFAPVSDYPMQRLVALDGLKEYKKEVDAISNQTLIYKIDQLASYETRNITVNAEITMLPLAPIIIDPKLWLKNEKYIEVDSPEVREVAKLFEGLPLERQPKAAFDWLAQHLKQSDYIKEEKGAVWALENKTGDCTEYTFAYVAILRKLGIPAIPLGGFIASRPATVISGVDYHNWALFHDGRRWRLADPLNGVFNQQEEDYVAFRVLSESADGEPLGRSRFSVDDENVVIEMQ</sequence>
<accession>Q2SIG7</accession>
<dbReference type="Pfam" id="PF01841">
    <property type="entry name" value="Transglut_core"/>
    <property type="match status" value="1"/>
</dbReference>
<reference evidence="2 3" key="1">
    <citation type="journal article" date="2005" name="Nucleic Acids Res.">
        <title>Genomic blueprint of Hahella chejuensis, a marine microbe producing an algicidal agent.</title>
        <authorList>
            <person name="Jeong H."/>
            <person name="Yim J.H."/>
            <person name="Lee C."/>
            <person name="Choi S.-H."/>
            <person name="Park Y.K."/>
            <person name="Yoon S.H."/>
            <person name="Hur C.-G."/>
            <person name="Kang H.-Y."/>
            <person name="Kim D."/>
            <person name="Lee H.H."/>
            <person name="Park K.H."/>
            <person name="Park S.-H."/>
            <person name="Park H.-S."/>
            <person name="Lee H.K."/>
            <person name="Oh T.K."/>
            <person name="Kim J.F."/>
        </authorList>
    </citation>
    <scope>NUCLEOTIDE SEQUENCE [LARGE SCALE GENOMIC DNA]</scope>
    <source>
        <strain evidence="2 3">KCTC 2396</strain>
    </source>
</reference>
<dbReference type="GO" id="GO:0006508">
    <property type="term" value="P:proteolysis"/>
    <property type="evidence" value="ECO:0007669"/>
    <property type="project" value="UniProtKB-KW"/>
</dbReference>
<organism evidence="2 3">
    <name type="scientific">Hahella chejuensis (strain KCTC 2396)</name>
    <dbReference type="NCBI Taxonomy" id="349521"/>
    <lineage>
        <taxon>Bacteria</taxon>
        <taxon>Pseudomonadati</taxon>
        <taxon>Pseudomonadota</taxon>
        <taxon>Gammaproteobacteria</taxon>
        <taxon>Oceanospirillales</taxon>
        <taxon>Hahellaceae</taxon>
        <taxon>Hahella</taxon>
    </lineage>
</organism>
<dbReference type="KEGG" id="hch:HCH_02774"/>
<evidence type="ECO:0000313" key="3">
    <source>
        <dbReference type="Proteomes" id="UP000000238"/>
    </source>
</evidence>
<dbReference type="OrthoDB" id="9804872at2"/>
<dbReference type="eggNOG" id="COG1305">
    <property type="taxonomic scope" value="Bacteria"/>
</dbReference>
<keyword evidence="2" id="KW-0645">Protease</keyword>
<dbReference type="Proteomes" id="UP000000238">
    <property type="component" value="Chromosome"/>
</dbReference>
<feature type="domain" description="Transglutaminase-like" evidence="1">
    <location>
        <begin position="195"/>
        <end position="260"/>
    </location>
</feature>
<protein>
    <submittedName>
        <fullName evidence="2">Transglutaminase-like enzyme, putative cysteine protease</fullName>
    </submittedName>
</protein>
<dbReference type="Gene3D" id="3.10.620.30">
    <property type="match status" value="1"/>
</dbReference>
<name>Q2SIG7_HAHCH</name>
<dbReference type="HOGENOM" id="CLU_920594_0_0_6"/>
<evidence type="ECO:0000259" key="1">
    <source>
        <dbReference type="SMART" id="SM00460"/>
    </source>
</evidence>
<dbReference type="InterPro" id="IPR038765">
    <property type="entry name" value="Papain-like_cys_pep_sf"/>
</dbReference>